<sequence length="546" mass="62053">MSLIHRQVTAGRSAAHRCLVVHETFQKIVEELQGLEGPRKTTLASLARTCRTFHHFAEPMLWQELPSILPLLRKLPKGQWTQIADECERSVFTFVPGAKIHLVDLKPYSEWVQRLNCRINLHEDVYIYSMNILASLCRVQGALCPKLRHLLWHEHRRDYASFLDVLAPSSLRSLHIMTPASLSYHCPDITEGIHDVDHYQYLFPHLEDLSVRYFYGTLDMFDHPRWSLLPSDRLKRLAVTSRVSAVSLLALSRLPNLSHMDIRTDCTALGATLRNLPALDAPCFPVLRSLRLALDLLNEDVIAFFGKIKQSYLEDLTIIALGATSGRNLRSFFEACASGTYGLSLRSLRVHISTRDSVPGWQEVPDPRVEQPYTVVFDTLKPLLKMPNLEDIGITFAYTILDVHSLRKLACGLPRLTSLHISTDLDMPAGYIISPRVPLDALRIFADRSEQLRSLSLTMHAAMPPTPLPAHWLSRSRVRELSVGDSAIYSAEKVATYLIALFPDLRGVKYSPRARGDESFHEMERRARAWLKVNRLLLNRTIDPIP</sequence>
<protein>
    <recommendedName>
        <fullName evidence="3">F-box domain-containing protein</fullName>
    </recommendedName>
</protein>
<evidence type="ECO:0000313" key="2">
    <source>
        <dbReference type="Proteomes" id="UP000250043"/>
    </source>
</evidence>
<gene>
    <name evidence="1" type="ORF">OBBRIDRAFT_791916</name>
</gene>
<dbReference type="AlphaFoldDB" id="A0A8E2DM78"/>
<proteinExistence type="predicted"/>
<evidence type="ECO:0000313" key="1">
    <source>
        <dbReference type="EMBL" id="OCH91811.1"/>
    </source>
</evidence>
<evidence type="ECO:0008006" key="3">
    <source>
        <dbReference type="Google" id="ProtNLM"/>
    </source>
</evidence>
<dbReference type="Proteomes" id="UP000250043">
    <property type="component" value="Unassembled WGS sequence"/>
</dbReference>
<dbReference type="OrthoDB" id="3174539at2759"/>
<reference evidence="1 2" key="1">
    <citation type="submission" date="2016-07" db="EMBL/GenBank/DDBJ databases">
        <title>Draft genome of the white-rot fungus Obba rivulosa 3A-2.</title>
        <authorList>
            <consortium name="DOE Joint Genome Institute"/>
            <person name="Miettinen O."/>
            <person name="Riley R."/>
            <person name="Acob R."/>
            <person name="Barry K."/>
            <person name="Cullen D."/>
            <person name="De Vries R."/>
            <person name="Hainaut M."/>
            <person name="Hatakka A."/>
            <person name="Henrissat B."/>
            <person name="Hilden K."/>
            <person name="Kuo R."/>
            <person name="Labutti K."/>
            <person name="Lipzen A."/>
            <person name="Makela M.R."/>
            <person name="Sandor L."/>
            <person name="Spatafora J.W."/>
            <person name="Grigoriev I.V."/>
            <person name="Hibbett D.S."/>
        </authorList>
    </citation>
    <scope>NUCLEOTIDE SEQUENCE [LARGE SCALE GENOMIC DNA]</scope>
    <source>
        <strain evidence="1 2">3A-2</strain>
    </source>
</reference>
<dbReference type="InterPro" id="IPR032675">
    <property type="entry name" value="LRR_dom_sf"/>
</dbReference>
<dbReference type="EMBL" id="KV722379">
    <property type="protein sequence ID" value="OCH91811.1"/>
    <property type="molecule type" value="Genomic_DNA"/>
</dbReference>
<organism evidence="1 2">
    <name type="scientific">Obba rivulosa</name>
    <dbReference type="NCBI Taxonomy" id="1052685"/>
    <lineage>
        <taxon>Eukaryota</taxon>
        <taxon>Fungi</taxon>
        <taxon>Dikarya</taxon>
        <taxon>Basidiomycota</taxon>
        <taxon>Agaricomycotina</taxon>
        <taxon>Agaricomycetes</taxon>
        <taxon>Polyporales</taxon>
        <taxon>Gelatoporiaceae</taxon>
        <taxon>Obba</taxon>
    </lineage>
</organism>
<name>A0A8E2DM78_9APHY</name>
<keyword evidence="2" id="KW-1185">Reference proteome</keyword>
<accession>A0A8E2DM78</accession>
<dbReference type="Gene3D" id="3.80.10.10">
    <property type="entry name" value="Ribonuclease Inhibitor"/>
    <property type="match status" value="1"/>
</dbReference>